<evidence type="ECO:0000256" key="1">
    <source>
        <dbReference type="SAM" id="MobiDB-lite"/>
    </source>
</evidence>
<feature type="compositionally biased region" description="Basic residues" evidence="1">
    <location>
        <begin position="253"/>
        <end position="264"/>
    </location>
</feature>
<evidence type="ECO:0000313" key="3">
    <source>
        <dbReference type="EMBL" id="OQV12031.1"/>
    </source>
</evidence>
<reference evidence="4" key="1">
    <citation type="submission" date="2017-01" db="EMBL/GenBank/DDBJ databases">
        <title>Comparative genomics of anhydrobiosis in the tardigrade Hypsibius dujardini.</title>
        <authorList>
            <person name="Yoshida Y."/>
            <person name="Koutsovoulos G."/>
            <person name="Laetsch D."/>
            <person name="Stevens L."/>
            <person name="Kumar S."/>
            <person name="Horikawa D."/>
            <person name="Ishino K."/>
            <person name="Komine S."/>
            <person name="Tomita M."/>
            <person name="Blaxter M."/>
            <person name="Arakawa K."/>
        </authorList>
    </citation>
    <scope>NUCLEOTIDE SEQUENCE [LARGE SCALE GENOMIC DNA]</scope>
    <source>
        <strain evidence="4">Z151</strain>
    </source>
</reference>
<feature type="region of interest" description="Disordered" evidence="1">
    <location>
        <begin position="419"/>
        <end position="442"/>
    </location>
</feature>
<accession>A0A1W0WA02</accession>
<evidence type="ECO:0000313" key="4">
    <source>
        <dbReference type="Proteomes" id="UP000192578"/>
    </source>
</evidence>
<feature type="region of interest" description="Disordered" evidence="1">
    <location>
        <begin position="372"/>
        <end position="397"/>
    </location>
</feature>
<feature type="transmembrane region" description="Helical" evidence="2">
    <location>
        <begin position="601"/>
        <end position="620"/>
    </location>
</feature>
<dbReference type="EMBL" id="MTYJ01000155">
    <property type="protein sequence ID" value="OQV12031.1"/>
    <property type="molecule type" value="Genomic_DNA"/>
</dbReference>
<name>A0A1W0WA02_HYPEX</name>
<feature type="region of interest" description="Disordered" evidence="1">
    <location>
        <begin position="44"/>
        <end position="93"/>
    </location>
</feature>
<feature type="compositionally biased region" description="Basic and acidic residues" evidence="1">
    <location>
        <begin position="421"/>
        <end position="437"/>
    </location>
</feature>
<sequence>MDNQPQGFQGTIPNDRTPAHKPEGQEARPPGPMKLRLLRQIQAMRQKASEKGANGNFVEKPENMHAQGSENTGLKTLVARKKNEHDGEEPPTVNLNLSATIKQTVDSRCSSWSFGYDKVNKHADNDTASDSASDKQFDTCERADTTQGNVLEVQEEHNEETATPEKKSFHHESESTLLDKIMNALEVARNVINPVELNDEKGEASETNSCSAESATNEQPPPKQSQFYSNIVAPKTTQPLERAKQPFLSRSKSQSKSRTRRSRSKHLDAKERPRKSTSRRRRSQHASKCRSRNSSTGRSSEEAPITPSENESSKVDALIEDPEVPINENEVEEDESASETESMKASGLQIFQRVKNVFIATKDAAEKGIEQNRRSFATKADTTTGKQSQTPGANWKRVADADGTTDKITANIVQNVLTTSENDKSKNDKIKGVKEEQSNDASAKLIREKQTVKFTKNEETIVAEKVFHTTTDGPITIKDGIPVEMTKPLATAPAQTGPENFKRESLPAASVLASKSSVKKTETKPGKRAAQNFEDEADLKERRARRKPPTGPAETANVEFRMPYSFQQKAKDIPLDLNDDSESNSFTLSENLTRAPRPVKWGAVICAVMLAAMIMIILQFSFLKQAVISPSWIPRIALGFVGVMLGSLILGSFTDNRFLRRTRSDREAKPHPLREKFASKHFTKKK</sequence>
<keyword evidence="2" id="KW-0812">Transmembrane</keyword>
<protein>
    <submittedName>
        <fullName evidence="3">Uncharacterized protein</fullName>
    </submittedName>
</protein>
<organism evidence="3 4">
    <name type="scientific">Hypsibius exemplaris</name>
    <name type="common">Freshwater tardigrade</name>
    <dbReference type="NCBI Taxonomy" id="2072580"/>
    <lineage>
        <taxon>Eukaryota</taxon>
        <taxon>Metazoa</taxon>
        <taxon>Ecdysozoa</taxon>
        <taxon>Tardigrada</taxon>
        <taxon>Eutardigrada</taxon>
        <taxon>Parachela</taxon>
        <taxon>Hypsibioidea</taxon>
        <taxon>Hypsibiidae</taxon>
        <taxon>Hypsibius</taxon>
    </lineage>
</organism>
<dbReference type="OrthoDB" id="10685247at2759"/>
<feature type="region of interest" description="Disordered" evidence="1">
    <location>
        <begin position="196"/>
        <end position="226"/>
    </location>
</feature>
<feature type="region of interest" description="Disordered" evidence="1">
    <location>
        <begin position="491"/>
        <end position="558"/>
    </location>
</feature>
<evidence type="ECO:0000256" key="2">
    <source>
        <dbReference type="SAM" id="Phobius"/>
    </source>
</evidence>
<feature type="compositionally biased region" description="Polar residues" evidence="1">
    <location>
        <begin position="205"/>
        <end position="226"/>
    </location>
</feature>
<feature type="compositionally biased region" description="Low complexity" evidence="1">
    <location>
        <begin position="506"/>
        <end position="516"/>
    </location>
</feature>
<feature type="region of interest" description="Disordered" evidence="1">
    <location>
        <begin position="1"/>
        <end position="32"/>
    </location>
</feature>
<dbReference type="AlphaFoldDB" id="A0A1W0WA02"/>
<feature type="region of interest" description="Disordered" evidence="1">
    <location>
        <begin position="154"/>
        <end position="175"/>
    </location>
</feature>
<gene>
    <name evidence="3" type="ORF">BV898_13681</name>
</gene>
<feature type="compositionally biased region" description="Basic and acidic residues" evidence="1">
    <location>
        <begin position="17"/>
        <end position="26"/>
    </location>
</feature>
<feature type="compositionally biased region" description="Polar residues" evidence="1">
    <location>
        <begin position="1"/>
        <end position="14"/>
    </location>
</feature>
<feature type="compositionally biased region" description="Polar residues" evidence="1">
    <location>
        <begin position="380"/>
        <end position="392"/>
    </location>
</feature>
<keyword evidence="4" id="KW-1185">Reference proteome</keyword>
<feature type="compositionally biased region" description="Acidic residues" evidence="1">
    <location>
        <begin position="318"/>
        <end position="338"/>
    </location>
</feature>
<feature type="compositionally biased region" description="Basic and acidic residues" evidence="1">
    <location>
        <begin position="154"/>
        <end position="174"/>
    </location>
</feature>
<comment type="caution">
    <text evidence="3">The sequence shown here is derived from an EMBL/GenBank/DDBJ whole genome shotgun (WGS) entry which is preliminary data.</text>
</comment>
<keyword evidence="2" id="KW-0472">Membrane</keyword>
<proteinExistence type="predicted"/>
<feature type="transmembrane region" description="Helical" evidence="2">
    <location>
        <begin position="632"/>
        <end position="653"/>
    </location>
</feature>
<keyword evidence="2" id="KW-1133">Transmembrane helix</keyword>
<feature type="region of interest" description="Disordered" evidence="1">
    <location>
        <begin position="238"/>
        <end position="344"/>
    </location>
</feature>
<feature type="compositionally biased region" description="Basic residues" evidence="1">
    <location>
        <begin position="272"/>
        <end position="291"/>
    </location>
</feature>
<dbReference type="Proteomes" id="UP000192578">
    <property type="component" value="Unassembled WGS sequence"/>
</dbReference>